<proteinExistence type="predicted"/>
<evidence type="ECO:0000313" key="1">
    <source>
        <dbReference type="EMBL" id="EFC38979.1"/>
    </source>
</evidence>
<dbReference type="AlphaFoldDB" id="D2VVY0"/>
<sequence>MTKLQHKAMLSEFSSNFNLVFGLINSNSTQKHKNLVALEFTISTKDKIKVKLDSVNGGKTEKRYKLQISYPSNLIGHFKLSISKYCLEKKQLTLFIEDFKLEESALLFIGKVEGKVYMMLVNQQWNGLSIAKLNNKLFNPFSEQLYKNILDQNSDGGMMYNPNVYLVDEPSLHFRTICDTAMGMFLPYEKTSSVGSVQKKCQCYCQKYYNVKGFNFSISIKDPNMFNAINMGMEGAYPERNKGYCFKNGVYWYRTYDYIIENLEFEECVEIQMRHMRPNYYFQKGHFYDVVYVRGKVRKARDDGEFKTCFTLTSWKRLCIVKVEKSGWVSKYSIIK</sequence>
<dbReference type="VEuPathDB" id="AmoebaDB:NAEGRDRAFT_73179"/>
<dbReference type="OrthoDB" id="10358951at2759"/>
<accession>D2VVY0</accession>
<dbReference type="Proteomes" id="UP000006671">
    <property type="component" value="Unassembled WGS sequence"/>
</dbReference>
<organism evidence="2">
    <name type="scientific">Naegleria gruberi</name>
    <name type="common">Amoeba</name>
    <dbReference type="NCBI Taxonomy" id="5762"/>
    <lineage>
        <taxon>Eukaryota</taxon>
        <taxon>Discoba</taxon>
        <taxon>Heterolobosea</taxon>
        <taxon>Tetramitia</taxon>
        <taxon>Eutetramitia</taxon>
        <taxon>Vahlkampfiidae</taxon>
        <taxon>Naegleria</taxon>
    </lineage>
</organism>
<keyword evidence="2" id="KW-1185">Reference proteome</keyword>
<dbReference type="EMBL" id="GG738903">
    <property type="protein sequence ID" value="EFC38979.1"/>
    <property type="molecule type" value="Genomic_DNA"/>
</dbReference>
<dbReference type="KEGG" id="ngr:NAEGRDRAFT_73179"/>
<protein>
    <submittedName>
        <fullName evidence="1">Predicted protein</fullName>
    </submittedName>
</protein>
<dbReference type="InParanoid" id="D2VVY0"/>
<dbReference type="GeneID" id="8853781"/>
<evidence type="ECO:0000313" key="2">
    <source>
        <dbReference type="Proteomes" id="UP000006671"/>
    </source>
</evidence>
<gene>
    <name evidence="1" type="ORF">NAEGRDRAFT_73179</name>
</gene>
<name>D2VVY0_NAEGR</name>
<reference evidence="1 2" key="1">
    <citation type="journal article" date="2010" name="Cell">
        <title>The genome of Naegleria gruberi illuminates early eukaryotic versatility.</title>
        <authorList>
            <person name="Fritz-Laylin L.K."/>
            <person name="Prochnik S.E."/>
            <person name="Ginger M.L."/>
            <person name="Dacks J.B."/>
            <person name="Carpenter M.L."/>
            <person name="Field M.C."/>
            <person name="Kuo A."/>
            <person name="Paredez A."/>
            <person name="Chapman J."/>
            <person name="Pham J."/>
            <person name="Shu S."/>
            <person name="Neupane R."/>
            <person name="Cipriano M."/>
            <person name="Mancuso J."/>
            <person name="Tu H."/>
            <person name="Salamov A."/>
            <person name="Lindquist E."/>
            <person name="Shapiro H."/>
            <person name="Lucas S."/>
            <person name="Grigoriev I.V."/>
            <person name="Cande W.Z."/>
            <person name="Fulton C."/>
            <person name="Rokhsar D.S."/>
            <person name="Dawson S.C."/>
        </authorList>
    </citation>
    <scope>NUCLEOTIDE SEQUENCE [LARGE SCALE GENOMIC DNA]</scope>
    <source>
        <strain evidence="1 2">NEG-M</strain>
    </source>
</reference>
<dbReference type="RefSeq" id="XP_002671723.1">
    <property type="nucleotide sequence ID" value="XM_002671677.1"/>
</dbReference>
<dbReference type="OMA" id="RTICDTA"/>